<dbReference type="EMBL" id="JBHSAP010000018">
    <property type="protein sequence ID" value="MFC4078403.1"/>
    <property type="molecule type" value="Genomic_DNA"/>
</dbReference>
<organism evidence="4 5">
    <name type="scientific">Salinithrix halophila</name>
    <dbReference type="NCBI Taxonomy" id="1485204"/>
    <lineage>
        <taxon>Bacteria</taxon>
        <taxon>Bacillati</taxon>
        <taxon>Bacillota</taxon>
        <taxon>Bacilli</taxon>
        <taxon>Bacillales</taxon>
        <taxon>Thermoactinomycetaceae</taxon>
        <taxon>Salinithrix</taxon>
    </lineage>
</organism>
<dbReference type="Proteomes" id="UP001595843">
    <property type="component" value="Unassembled WGS sequence"/>
</dbReference>
<keyword evidence="3" id="KW-0812">Transmembrane</keyword>
<keyword evidence="5" id="KW-1185">Reference proteome</keyword>
<comment type="similarity">
    <text evidence="1">Belongs to the GerABKA family.</text>
</comment>
<evidence type="ECO:0000256" key="3">
    <source>
        <dbReference type="SAM" id="Phobius"/>
    </source>
</evidence>
<proteinExistence type="inferred from homology"/>
<feature type="transmembrane region" description="Helical" evidence="3">
    <location>
        <begin position="287"/>
        <end position="306"/>
    </location>
</feature>
<sequence>MSALKKDLPDNIKKIQNDFGDSSDLKIRQLRLGGREPSRKLAVIYLEGLIDENRLQDFILQSQQRADHSKMDCDLLERIKNELLAVGEVQSVVDFPSVYQSVVSGNTVILIEGFMEGVALSVEGSEGRSVSKPSTETVIRGPQEAFNENLRTNTALVRQIIRTPDLWMETRQVGKITKTDIAIMYIQGIVNEHALEEVHERMDRIDIDAVLESGYIEEMIQDANFSFFPTIDNTERPDVVAASLLEGRIAIFVNGTPFVLMVPALFAQFLQSPEDYYTRSDFGLIRILRYIAVSISFLAPSLYIAITTFHQEMLQTTLLISIAAQREAIPFPALVEALIMEFTFEVLREAGIRMPRAVGSTISIVGAIVLGEAAVQAGLVSPAMVIIVSITAIAGFVYPSIAMGFPFRVLRFALMGLAASFGLFGIFIGLMMLVLHLCSLRSFGVPYMSPMAPMNAAGMKDSLFRFPLWSLHTRPRLISRRNVVRERSSNSVKPKPRP</sequence>
<feature type="transmembrane region" description="Helical" evidence="3">
    <location>
        <begin position="249"/>
        <end position="267"/>
    </location>
</feature>
<reference evidence="5" key="1">
    <citation type="journal article" date="2019" name="Int. J. Syst. Evol. Microbiol.">
        <title>The Global Catalogue of Microorganisms (GCM) 10K type strain sequencing project: providing services to taxonomists for standard genome sequencing and annotation.</title>
        <authorList>
            <consortium name="The Broad Institute Genomics Platform"/>
            <consortium name="The Broad Institute Genome Sequencing Center for Infectious Disease"/>
            <person name="Wu L."/>
            <person name="Ma J."/>
        </authorList>
    </citation>
    <scope>NUCLEOTIDE SEQUENCE [LARGE SCALE GENOMIC DNA]</scope>
    <source>
        <strain evidence="5">IBRC-M 10813</strain>
    </source>
</reference>
<accession>A0ABV8JI50</accession>
<dbReference type="InterPro" id="IPR004995">
    <property type="entry name" value="Spore_Ger"/>
</dbReference>
<comment type="caution">
    <text evidence="4">The sequence shown here is derived from an EMBL/GenBank/DDBJ whole genome shotgun (WGS) entry which is preliminary data.</text>
</comment>
<gene>
    <name evidence="4" type="ORF">ACFOUO_16520</name>
</gene>
<dbReference type="PANTHER" id="PTHR22550:SF5">
    <property type="entry name" value="LEUCINE ZIPPER PROTEIN 4"/>
    <property type="match status" value="1"/>
</dbReference>
<name>A0ABV8JI50_9BACL</name>
<evidence type="ECO:0000313" key="5">
    <source>
        <dbReference type="Proteomes" id="UP001595843"/>
    </source>
</evidence>
<evidence type="ECO:0000256" key="2">
    <source>
        <dbReference type="ARBA" id="ARBA00023136"/>
    </source>
</evidence>
<dbReference type="PIRSF" id="PIRSF005690">
    <property type="entry name" value="GerBA"/>
    <property type="match status" value="1"/>
</dbReference>
<evidence type="ECO:0000256" key="1">
    <source>
        <dbReference type="ARBA" id="ARBA00005278"/>
    </source>
</evidence>
<dbReference type="RefSeq" id="WP_380706282.1">
    <property type="nucleotide sequence ID" value="NZ_JBHSAP010000018.1"/>
</dbReference>
<feature type="transmembrane region" description="Helical" evidence="3">
    <location>
        <begin position="412"/>
        <end position="435"/>
    </location>
</feature>
<evidence type="ECO:0000313" key="4">
    <source>
        <dbReference type="EMBL" id="MFC4078403.1"/>
    </source>
</evidence>
<keyword evidence="3" id="KW-1133">Transmembrane helix</keyword>
<feature type="transmembrane region" description="Helical" evidence="3">
    <location>
        <begin position="383"/>
        <end position="405"/>
    </location>
</feature>
<dbReference type="PANTHER" id="PTHR22550">
    <property type="entry name" value="SPORE GERMINATION PROTEIN"/>
    <property type="match status" value="1"/>
</dbReference>
<keyword evidence="2 3" id="KW-0472">Membrane</keyword>
<dbReference type="Pfam" id="PF03323">
    <property type="entry name" value="GerA"/>
    <property type="match status" value="1"/>
</dbReference>
<protein>
    <submittedName>
        <fullName evidence="4">Spore germination protein</fullName>
    </submittedName>
</protein>
<feature type="transmembrane region" description="Helical" evidence="3">
    <location>
        <begin position="357"/>
        <end position="377"/>
    </location>
</feature>
<dbReference type="InterPro" id="IPR050768">
    <property type="entry name" value="UPF0353/GerABKA_families"/>
</dbReference>